<dbReference type="Pfam" id="PF00135">
    <property type="entry name" value="COesterase"/>
    <property type="match status" value="1"/>
</dbReference>
<evidence type="ECO:0000259" key="2">
    <source>
        <dbReference type="Pfam" id="PF00135"/>
    </source>
</evidence>
<evidence type="ECO:0000313" key="3">
    <source>
        <dbReference type="EMBL" id="GAA4726732.1"/>
    </source>
</evidence>
<proteinExistence type="predicted"/>
<feature type="region of interest" description="Disordered" evidence="1">
    <location>
        <begin position="55"/>
        <end position="77"/>
    </location>
</feature>
<reference evidence="4" key="1">
    <citation type="journal article" date="2019" name="Int. J. Syst. Evol. Microbiol.">
        <title>The Global Catalogue of Microorganisms (GCM) 10K type strain sequencing project: providing services to taxonomists for standard genome sequencing and annotation.</title>
        <authorList>
            <consortium name="The Broad Institute Genomics Platform"/>
            <consortium name="The Broad Institute Genome Sequencing Center for Infectious Disease"/>
            <person name="Wu L."/>
            <person name="Ma J."/>
        </authorList>
    </citation>
    <scope>NUCLEOTIDE SEQUENCE [LARGE SCALE GENOMIC DNA]</scope>
    <source>
        <strain evidence="4">JCM 18063</strain>
    </source>
</reference>
<accession>A0ABP8YEA6</accession>
<dbReference type="RefSeq" id="WP_172149508.1">
    <property type="nucleotide sequence ID" value="NZ_BAABID010000008.1"/>
</dbReference>
<comment type="caution">
    <text evidence="3">The sequence shown here is derived from an EMBL/GenBank/DDBJ whole genome shotgun (WGS) entry which is preliminary data.</text>
</comment>
<organism evidence="3 4">
    <name type="scientific">Isoptericola chiayiensis</name>
    <dbReference type="NCBI Taxonomy" id="579446"/>
    <lineage>
        <taxon>Bacteria</taxon>
        <taxon>Bacillati</taxon>
        <taxon>Actinomycetota</taxon>
        <taxon>Actinomycetes</taxon>
        <taxon>Micrococcales</taxon>
        <taxon>Promicromonosporaceae</taxon>
        <taxon>Isoptericola</taxon>
    </lineage>
</organism>
<dbReference type="Proteomes" id="UP001500956">
    <property type="component" value="Unassembled WGS sequence"/>
</dbReference>
<name>A0ABP8YEA6_9MICO</name>
<protein>
    <submittedName>
        <fullName evidence="3">Carboxylesterase family protein</fullName>
    </submittedName>
</protein>
<dbReference type="InterPro" id="IPR029058">
    <property type="entry name" value="AB_hydrolase_fold"/>
</dbReference>
<dbReference type="EMBL" id="BAABID010000008">
    <property type="protein sequence ID" value="GAA4726732.1"/>
    <property type="molecule type" value="Genomic_DNA"/>
</dbReference>
<dbReference type="SUPFAM" id="SSF53474">
    <property type="entry name" value="alpha/beta-Hydrolases"/>
    <property type="match status" value="1"/>
</dbReference>
<dbReference type="Gene3D" id="3.40.50.1820">
    <property type="entry name" value="alpha/beta hydrolase"/>
    <property type="match status" value="1"/>
</dbReference>
<evidence type="ECO:0000256" key="1">
    <source>
        <dbReference type="SAM" id="MobiDB-lite"/>
    </source>
</evidence>
<sequence>MTQETTTVSGGGPRDGATHVVAAPAGRFVVQVGPDVLRAGGIRYARAARFEAPVDEPPAAGTVDATGFSPSCPQHPDPAGLDVFGPDSARPLPPSEDCLRLTVTAPVDAAPGENLPVVVWIHGGSYVSGAGDAISYDPTLLVREQRVVVVAVTYRLGVLGFLGDAEHPANLGLLDMLAALRWVSRNVAAFGGDPGCVTAMGESAGADAIVHLMVADGATGLFRRAIVQSPPLGISRRRAAMAAAMAAEVRTVRDDAPLEDLLAAQHRAARRVLPRFGLRAAMPFGTQYGFAPLPPEEHLASAWSRVAPQVELLAGTNAREAALFVDGALPRPLVPGLGRGLREAAARGLTRTVYGRAVDRFVQRHRRAGGRAARYTYLGGDAHHPLRAAHATELPLLLGDPDGWRGVPVVAGRSDTGLLDTGRTLRAGWAEFARSGRPPTDVPALLRVD</sequence>
<dbReference type="PANTHER" id="PTHR11559">
    <property type="entry name" value="CARBOXYLESTERASE"/>
    <property type="match status" value="1"/>
</dbReference>
<keyword evidence="4" id="KW-1185">Reference proteome</keyword>
<dbReference type="InterPro" id="IPR002018">
    <property type="entry name" value="CarbesteraseB"/>
</dbReference>
<gene>
    <name evidence="3" type="ORF">GCM10023216_16790</name>
</gene>
<evidence type="ECO:0000313" key="4">
    <source>
        <dbReference type="Proteomes" id="UP001500956"/>
    </source>
</evidence>
<dbReference type="InterPro" id="IPR050309">
    <property type="entry name" value="Type-B_Carboxylest/Lipase"/>
</dbReference>
<feature type="domain" description="Carboxylesterase type B" evidence="2">
    <location>
        <begin position="41"/>
        <end position="332"/>
    </location>
</feature>